<organism evidence="14 15">
    <name type="scientific">Holtiella tumoricola</name>
    <dbReference type="NCBI Taxonomy" id="3018743"/>
    <lineage>
        <taxon>Bacteria</taxon>
        <taxon>Bacillati</taxon>
        <taxon>Bacillota</taxon>
        <taxon>Clostridia</taxon>
        <taxon>Lachnospirales</taxon>
        <taxon>Cellulosilyticaceae</taxon>
        <taxon>Holtiella</taxon>
    </lineage>
</organism>
<feature type="transmembrane region" description="Helical" evidence="13">
    <location>
        <begin position="367"/>
        <end position="389"/>
    </location>
</feature>
<feature type="transmembrane region" description="Helical" evidence="13">
    <location>
        <begin position="329"/>
        <end position="355"/>
    </location>
</feature>
<keyword evidence="11 13" id="KW-0472">Membrane</keyword>
<dbReference type="PANTHER" id="PTHR43298">
    <property type="entry name" value="MULTIDRUG RESISTANCE PROTEIN NORM-RELATED"/>
    <property type="match status" value="1"/>
</dbReference>
<protein>
    <recommendedName>
        <fullName evidence="4">Probable multidrug resistance protein NorM</fullName>
    </recommendedName>
    <alternativeName>
        <fullName evidence="12">Multidrug-efflux transporter</fullName>
    </alternativeName>
</protein>
<dbReference type="GO" id="GO:0005886">
    <property type="term" value="C:plasma membrane"/>
    <property type="evidence" value="ECO:0007669"/>
    <property type="project" value="UniProtKB-SubCell"/>
</dbReference>
<evidence type="ECO:0000256" key="10">
    <source>
        <dbReference type="ARBA" id="ARBA00023065"/>
    </source>
</evidence>
<keyword evidence="8 13" id="KW-0812">Transmembrane</keyword>
<dbReference type="GO" id="GO:0015297">
    <property type="term" value="F:antiporter activity"/>
    <property type="evidence" value="ECO:0007669"/>
    <property type="project" value="UniProtKB-KW"/>
</dbReference>
<sequence>MKKLIGDKKFYQMVLAIAVPIMIQSGITSFVGLIDNIMVGQVGTDSMSGVAIVNQLLFVFNLCIFGGISGAGIFTAQFFGQENHEGVRDTFRFKIIICAMITAIAILIFGTCGSSLIALYLHEGSSSGDIGNTLTYGEEYLRIMLIGLIPFAISQAYCGTLRETGETIVPMKAGIAAVLVNLVLNYLLIFGHFGFPKLGIAGAAIGTIIARFIECLIVVVWTHRHHEKNPFIQGAYKTLRVPLALTNKIIIKGMPLLLNEGLWAGGMAVLMQCYSVRGLSVVAGINIANTIANLFNIVFLALGNAVAIIVGPLLGAGKMDEAKETAYKMIFFSVCCCLILGGVMVVVAPAFPMLYNTTDEVKDLAAWFIRIAAICMPIYGFLHATYFTLRSGGKTIITFIFDSVYLWLVSIPLAFMLAYYTGINILVVYLMCQLVDIFKCILGYVLLRKGIWIQNLVTD</sequence>
<feature type="transmembrane region" description="Helical" evidence="13">
    <location>
        <begin position="95"/>
        <end position="120"/>
    </location>
</feature>
<evidence type="ECO:0000313" key="15">
    <source>
        <dbReference type="Proteomes" id="UP001169242"/>
    </source>
</evidence>
<dbReference type="PANTHER" id="PTHR43298:SF2">
    <property type="entry name" value="FMN_FAD EXPORTER YEEO-RELATED"/>
    <property type="match status" value="1"/>
</dbReference>
<dbReference type="EMBL" id="JAQIFT010000058">
    <property type="protein sequence ID" value="MDA3732947.1"/>
    <property type="molecule type" value="Genomic_DNA"/>
</dbReference>
<evidence type="ECO:0000313" key="14">
    <source>
        <dbReference type="EMBL" id="MDA3732947.1"/>
    </source>
</evidence>
<evidence type="ECO:0000256" key="5">
    <source>
        <dbReference type="ARBA" id="ARBA00022448"/>
    </source>
</evidence>
<evidence type="ECO:0000256" key="3">
    <source>
        <dbReference type="ARBA" id="ARBA00010199"/>
    </source>
</evidence>
<dbReference type="PIRSF" id="PIRSF006603">
    <property type="entry name" value="DinF"/>
    <property type="match status" value="1"/>
</dbReference>
<evidence type="ECO:0000256" key="12">
    <source>
        <dbReference type="ARBA" id="ARBA00031636"/>
    </source>
</evidence>
<keyword evidence="10" id="KW-0406">Ion transport</keyword>
<name>A0AA42J1T8_9FIRM</name>
<dbReference type="Proteomes" id="UP001169242">
    <property type="component" value="Unassembled WGS sequence"/>
</dbReference>
<dbReference type="AlphaFoldDB" id="A0AA42J1T8"/>
<dbReference type="RefSeq" id="WP_271012902.1">
    <property type="nucleotide sequence ID" value="NZ_JAQIFT010000058.1"/>
</dbReference>
<evidence type="ECO:0000256" key="4">
    <source>
        <dbReference type="ARBA" id="ARBA00020268"/>
    </source>
</evidence>
<evidence type="ECO:0000256" key="11">
    <source>
        <dbReference type="ARBA" id="ARBA00023136"/>
    </source>
</evidence>
<evidence type="ECO:0000256" key="13">
    <source>
        <dbReference type="SAM" id="Phobius"/>
    </source>
</evidence>
<comment type="subcellular location">
    <subcellularLocation>
        <location evidence="2">Cell membrane</location>
        <topology evidence="2">Multi-pass membrane protein</topology>
    </subcellularLocation>
</comment>
<dbReference type="InterPro" id="IPR002528">
    <property type="entry name" value="MATE_fam"/>
</dbReference>
<evidence type="ECO:0000256" key="9">
    <source>
        <dbReference type="ARBA" id="ARBA00022989"/>
    </source>
</evidence>
<dbReference type="InterPro" id="IPR050222">
    <property type="entry name" value="MATE_MdtK"/>
</dbReference>
<feature type="transmembrane region" description="Helical" evidence="13">
    <location>
        <begin position="294"/>
        <end position="317"/>
    </location>
</feature>
<evidence type="ECO:0000256" key="2">
    <source>
        <dbReference type="ARBA" id="ARBA00004651"/>
    </source>
</evidence>
<dbReference type="GO" id="GO:0006811">
    <property type="term" value="P:monoatomic ion transport"/>
    <property type="evidence" value="ECO:0007669"/>
    <property type="project" value="UniProtKB-KW"/>
</dbReference>
<dbReference type="Pfam" id="PF01554">
    <property type="entry name" value="MatE"/>
    <property type="match status" value="2"/>
</dbReference>
<feature type="transmembrane region" description="Helical" evidence="13">
    <location>
        <begin position="426"/>
        <end position="447"/>
    </location>
</feature>
<keyword evidence="6" id="KW-0050">Antiport</keyword>
<keyword evidence="7" id="KW-1003">Cell membrane</keyword>
<evidence type="ECO:0000256" key="6">
    <source>
        <dbReference type="ARBA" id="ARBA00022449"/>
    </source>
</evidence>
<reference evidence="14" key="1">
    <citation type="journal article" date="2023" name="Int. J. Syst. Evol. Microbiol.">
        <title>&lt;i&gt;Holtiella tumoricola&lt;/i&gt; gen. nov. sp. nov., isolated from a human clinical sample.</title>
        <authorList>
            <person name="Allen-Vercoe E."/>
            <person name="Daigneault M.C."/>
            <person name="Vancuren S.J."/>
            <person name="Cochrane K."/>
            <person name="O'Neal L.L."/>
            <person name="Sankaranarayanan K."/>
            <person name="Lawson P.A."/>
        </authorList>
    </citation>
    <scope>NUCLEOTIDE SEQUENCE</scope>
    <source>
        <strain evidence="14">CC70A</strain>
    </source>
</reference>
<feature type="transmembrane region" description="Helical" evidence="13">
    <location>
        <begin position="173"/>
        <end position="193"/>
    </location>
</feature>
<evidence type="ECO:0000256" key="1">
    <source>
        <dbReference type="ARBA" id="ARBA00003408"/>
    </source>
</evidence>
<comment type="function">
    <text evidence="1">Multidrug efflux pump.</text>
</comment>
<evidence type="ECO:0000256" key="7">
    <source>
        <dbReference type="ARBA" id="ARBA00022475"/>
    </source>
</evidence>
<dbReference type="NCBIfam" id="TIGR00797">
    <property type="entry name" value="matE"/>
    <property type="match status" value="1"/>
</dbReference>
<dbReference type="GO" id="GO:0042910">
    <property type="term" value="F:xenobiotic transmembrane transporter activity"/>
    <property type="evidence" value="ECO:0007669"/>
    <property type="project" value="InterPro"/>
</dbReference>
<evidence type="ECO:0000256" key="8">
    <source>
        <dbReference type="ARBA" id="ARBA00022692"/>
    </source>
</evidence>
<comment type="caution">
    <text evidence="14">The sequence shown here is derived from an EMBL/GenBank/DDBJ whole genome shotgun (WGS) entry which is preliminary data.</text>
</comment>
<comment type="similarity">
    <text evidence="3">Belongs to the multi antimicrobial extrusion (MATE) (TC 2.A.66.1) family.</text>
</comment>
<accession>A0AA42J1T8</accession>
<dbReference type="InterPro" id="IPR048279">
    <property type="entry name" value="MdtK-like"/>
</dbReference>
<feature type="transmembrane region" description="Helical" evidence="13">
    <location>
        <begin position="12"/>
        <end position="32"/>
    </location>
</feature>
<gene>
    <name evidence="14" type="ORF">PBV87_15835</name>
</gene>
<keyword evidence="15" id="KW-1185">Reference proteome</keyword>
<proteinExistence type="inferred from homology"/>
<feature type="transmembrane region" description="Helical" evidence="13">
    <location>
        <begin position="140"/>
        <end position="161"/>
    </location>
</feature>
<keyword evidence="5" id="KW-0813">Transport</keyword>
<feature type="transmembrane region" description="Helical" evidence="13">
    <location>
        <begin position="52"/>
        <end position="74"/>
    </location>
</feature>
<feature type="transmembrane region" description="Helical" evidence="13">
    <location>
        <begin position="199"/>
        <end position="221"/>
    </location>
</feature>
<keyword evidence="9 13" id="KW-1133">Transmembrane helix</keyword>
<feature type="transmembrane region" description="Helical" evidence="13">
    <location>
        <begin position="396"/>
        <end position="420"/>
    </location>
</feature>